<dbReference type="KEGG" id="slal:111669583"/>
<keyword evidence="3" id="KW-0963">Cytoplasm</keyword>
<dbReference type="InterPro" id="IPR057656">
    <property type="entry name" value="CEP63/Deup1_CC"/>
</dbReference>
<comment type="similarity">
    <text evidence="2">Belongs to the CEP63 family.</text>
</comment>
<evidence type="ECO:0000313" key="9">
    <source>
        <dbReference type="Ensembl" id="ENSSLDP00000004061.1"/>
    </source>
</evidence>
<evidence type="ECO:0000256" key="6">
    <source>
        <dbReference type="SAM" id="MobiDB-lite"/>
    </source>
</evidence>
<feature type="domain" description="CEP63/Deup1 CEP152 binding coiled coil" evidence="8">
    <location>
        <begin position="668"/>
        <end position="703"/>
    </location>
</feature>
<feature type="compositionally biased region" description="Basic and acidic residues" evidence="6">
    <location>
        <begin position="536"/>
        <end position="552"/>
    </location>
</feature>
<feature type="domain" description="CEP63/Deup1 N-terminal" evidence="7">
    <location>
        <begin position="23"/>
        <end position="291"/>
    </location>
</feature>
<evidence type="ECO:0000256" key="4">
    <source>
        <dbReference type="ARBA" id="ARBA00023054"/>
    </source>
</evidence>
<reference evidence="9" key="2">
    <citation type="submission" date="2025-09" db="UniProtKB">
        <authorList>
            <consortium name="Ensembl"/>
        </authorList>
    </citation>
    <scope>IDENTIFICATION</scope>
</reference>
<keyword evidence="10" id="KW-1185">Reference proteome</keyword>
<dbReference type="GO" id="GO:0005737">
    <property type="term" value="C:cytoplasm"/>
    <property type="evidence" value="ECO:0007669"/>
    <property type="project" value="UniProtKB-SubCell"/>
</dbReference>
<dbReference type="STRING" id="1841481.ENSSLDP00000004061"/>
<dbReference type="PANTHER" id="PTHR18875">
    <property type="entry name" value="SARCOMA ANTIGEN NY-SAR-24/CYTOSKELETAL PROTEIN SOJO"/>
    <property type="match status" value="1"/>
</dbReference>
<dbReference type="GO" id="GO:0007099">
    <property type="term" value="P:centriole replication"/>
    <property type="evidence" value="ECO:0007669"/>
    <property type="project" value="TreeGrafter"/>
</dbReference>
<evidence type="ECO:0000313" key="10">
    <source>
        <dbReference type="Proteomes" id="UP000261360"/>
    </source>
</evidence>
<dbReference type="GeneID" id="111669583"/>
<feature type="region of interest" description="Disordered" evidence="6">
    <location>
        <begin position="418"/>
        <end position="440"/>
    </location>
</feature>
<dbReference type="Pfam" id="PF25771">
    <property type="entry name" value="CC_CEP152-bind"/>
    <property type="match status" value="1"/>
</dbReference>
<organism evidence="9 10">
    <name type="scientific">Seriola lalandi dorsalis</name>
    <dbReference type="NCBI Taxonomy" id="1841481"/>
    <lineage>
        <taxon>Eukaryota</taxon>
        <taxon>Metazoa</taxon>
        <taxon>Chordata</taxon>
        <taxon>Craniata</taxon>
        <taxon>Vertebrata</taxon>
        <taxon>Euteleostomi</taxon>
        <taxon>Actinopterygii</taxon>
        <taxon>Neopterygii</taxon>
        <taxon>Teleostei</taxon>
        <taxon>Neoteleostei</taxon>
        <taxon>Acanthomorphata</taxon>
        <taxon>Carangaria</taxon>
        <taxon>Carangiformes</taxon>
        <taxon>Carangidae</taxon>
        <taxon>Seriola</taxon>
    </lineage>
</organism>
<dbReference type="PANTHER" id="PTHR18875:SF3">
    <property type="entry name" value="CENTROSOMAL PROTEIN OF 63 KDA"/>
    <property type="match status" value="1"/>
</dbReference>
<accession>A0A3B4WHX2</accession>
<feature type="coiled-coil region" evidence="5">
    <location>
        <begin position="266"/>
        <end position="293"/>
    </location>
</feature>
<evidence type="ECO:0000259" key="7">
    <source>
        <dbReference type="Pfam" id="PF17045"/>
    </source>
</evidence>
<feature type="region of interest" description="Disordered" evidence="6">
    <location>
        <begin position="703"/>
        <end position="723"/>
    </location>
</feature>
<dbReference type="InterPro" id="IPR031470">
    <property type="entry name" value="CEP63/Deup1_N"/>
</dbReference>
<sequence length="823" mass="93905">MNTSNQMEAALGSLQNPDLSSVLSSCEPELQELMRQIDIMINHQKREWEADIQALGLRLKSREEELFTSRSLIERRDLEIGLLRKQVEDVQTDRQELVAKYEQQLRKVREELDKLKRSYHKLQRKQLKESSGGAKETDLSEVTQLQEKLQEYHQRSAEWEQQHIQHQKQLTALEAQNKSLTDELTHVKSQWASWRREREHRECCSEAQSLRTQLEKTQDSLHSHELELERLRPLEMCLGQYQREQQVFSEEREELHATLDSQDSFVRRTSLERQRLRNEAVRLNRVLEAKDQVIRSLEDCVAAQGCTGVQTLRQDLERTATKLHCAQGCEVHLKAELACLKERLDTVTRQRADHSKTEQDLRTVKAEYDSSVAEMKKLREELQRAQQTHSGEVEGMRKEVSKLTSELHQRDLAIASLSGSSSGIKQQLRGEEERAEQKAAELKMTQAQLETQQTENHRLRGLLQRLESQSPTRGESSLASLRESYVSNLSSLEQENQHLRQALGEMQAQVEGSSQDKYERALLCHGITDRPQPAQDRNENTRRHKYREEMKASKAKLQDNTTCYEGQIQRLFKELHTLSQSPTDQPCSQAQDSTTHSSASSSSSSSSSSKRRTRRNSVPTLGSNESAAEGQSSCSEDSLSLVSREKTVPSTFPQERSVSVSPADSMVSRFVEEEVLRTEELFQRLDTHIESLRESNVRTVSKYLPSGSEPESAQTSVQTAPTARRCRRARAQRRCETPEHSHCFTSCLSTDEQQREQLDAQLSHSGRTPAAFPPSGQILLLLLSCVCVLGLKDSFPAPAVMKQECVHSPTPHSTPSVTKPDIF</sequence>
<feature type="region of interest" description="Disordered" evidence="6">
    <location>
        <begin position="526"/>
        <end position="556"/>
    </location>
</feature>
<dbReference type="Ensembl" id="ENSSLDT00000004198.1">
    <property type="protein sequence ID" value="ENSSLDP00000004061.1"/>
    <property type="gene ID" value="ENSSLDG00000003230.1"/>
</dbReference>
<feature type="coiled-coil region" evidence="5">
    <location>
        <begin position="45"/>
        <end position="227"/>
    </location>
</feature>
<feature type="compositionally biased region" description="Low complexity" evidence="6">
    <location>
        <begin position="632"/>
        <end position="642"/>
    </location>
</feature>
<name>A0A3B4WHX2_SERLL</name>
<dbReference type="Proteomes" id="UP000261360">
    <property type="component" value="Unplaced"/>
</dbReference>
<protein>
    <submittedName>
        <fullName evidence="9">Centrosomal protein 63</fullName>
    </submittedName>
</protein>
<keyword evidence="4 5" id="KW-0175">Coiled coil</keyword>
<comment type="subcellular location">
    <subcellularLocation>
        <location evidence="1">Cytoplasm</location>
    </subcellularLocation>
</comment>
<feature type="compositionally biased region" description="Basic and acidic residues" evidence="6">
    <location>
        <begin position="428"/>
        <end position="440"/>
    </location>
</feature>
<dbReference type="CTD" id="80254"/>
<dbReference type="OrthoDB" id="10007333at2759"/>
<feature type="coiled-coil region" evidence="5">
    <location>
        <begin position="330"/>
        <end position="388"/>
    </location>
</feature>
<feature type="compositionally biased region" description="Polar residues" evidence="6">
    <location>
        <begin position="648"/>
        <end position="662"/>
    </location>
</feature>
<dbReference type="Pfam" id="PF17045">
    <property type="entry name" value="CEP63"/>
    <property type="match status" value="1"/>
</dbReference>
<dbReference type="GeneTree" id="ENSGT00940000153190"/>
<feature type="compositionally biased region" description="Low complexity" evidence="6">
    <location>
        <begin position="593"/>
        <end position="608"/>
    </location>
</feature>
<feature type="compositionally biased region" description="Polar residues" evidence="6">
    <location>
        <begin position="618"/>
        <end position="631"/>
    </location>
</feature>
<feature type="region of interest" description="Disordered" evidence="6">
    <location>
        <begin position="579"/>
        <end position="662"/>
    </location>
</feature>
<reference evidence="9" key="1">
    <citation type="submission" date="2025-08" db="UniProtKB">
        <authorList>
            <consortium name="Ensembl"/>
        </authorList>
    </citation>
    <scope>IDENTIFICATION</scope>
</reference>
<dbReference type="GO" id="GO:0005814">
    <property type="term" value="C:centriole"/>
    <property type="evidence" value="ECO:0007669"/>
    <property type="project" value="TreeGrafter"/>
</dbReference>
<evidence type="ECO:0000259" key="8">
    <source>
        <dbReference type="Pfam" id="PF25771"/>
    </source>
</evidence>
<evidence type="ECO:0000256" key="2">
    <source>
        <dbReference type="ARBA" id="ARBA00007181"/>
    </source>
</evidence>
<feature type="compositionally biased region" description="Polar residues" evidence="6">
    <location>
        <begin position="579"/>
        <end position="592"/>
    </location>
</feature>
<evidence type="ECO:0000256" key="5">
    <source>
        <dbReference type="SAM" id="Coils"/>
    </source>
</evidence>
<evidence type="ECO:0000256" key="3">
    <source>
        <dbReference type="ARBA" id="ARBA00022490"/>
    </source>
</evidence>
<dbReference type="GO" id="GO:0098535">
    <property type="term" value="P:de novo centriole assembly involved in multi-ciliated epithelial cell differentiation"/>
    <property type="evidence" value="ECO:0007669"/>
    <property type="project" value="TreeGrafter"/>
</dbReference>
<dbReference type="RefSeq" id="XP_023281717.1">
    <property type="nucleotide sequence ID" value="XM_023425949.1"/>
</dbReference>
<evidence type="ECO:0000256" key="1">
    <source>
        <dbReference type="ARBA" id="ARBA00004496"/>
    </source>
</evidence>
<dbReference type="AlphaFoldDB" id="A0A3B4WHX2"/>
<proteinExistence type="inferred from homology"/>